<dbReference type="CDD" id="cd08515">
    <property type="entry name" value="PBP2_NikA_DppA_OppA_like_10"/>
    <property type="match status" value="1"/>
</dbReference>
<keyword evidence="6" id="KW-1185">Reference proteome</keyword>
<evidence type="ECO:0000313" key="6">
    <source>
        <dbReference type="Proteomes" id="UP000294662"/>
    </source>
</evidence>
<feature type="signal peptide" evidence="3">
    <location>
        <begin position="1"/>
        <end position="25"/>
    </location>
</feature>
<dbReference type="Proteomes" id="UP000294662">
    <property type="component" value="Unassembled WGS sequence"/>
</dbReference>
<dbReference type="GO" id="GO:0043190">
    <property type="term" value="C:ATP-binding cassette (ABC) transporter complex"/>
    <property type="evidence" value="ECO:0007669"/>
    <property type="project" value="InterPro"/>
</dbReference>
<feature type="chain" id="PRO_5020591704" evidence="3">
    <location>
        <begin position="26"/>
        <end position="508"/>
    </location>
</feature>
<dbReference type="PANTHER" id="PTHR30290">
    <property type="entry name" value="PERIPLASMIC BINDING COMPONENT OF ABC TRANSPORTER"/>
    <property type="match status" value="1"/>
</dbReference>
<dbReference type="AlphaFoldDB" id="A0A4R5EKF8"/>
<dbReference type="EMBL" id="SMFP01000015">
    <property type="protein sequence ID" value="TDE35099.1"/>
    <property type="molecule type" value="Genomic_DNA"/>
</dbReference>
<dbReference type="InterPro" id="IPR030678">
    <property type="entry name" value="Peptide/Ni-bd"/>
</dbReference>
<evidence type="ECO:0000256" key="1">
    <source>
        <dbReference type="ARBA" id="ARBA00004418"/>
    </source>
</evidence>
<dbReference type="GO" id="GO:1904680">
    <property type="term" value="F:peptide transmembrane transporter activity"/>
    <property type="evidence" value="ECO:0007669"/>
    <property type="project" value="TreeGrafter"/>
</dbReference>
<evidence type="ECO:0000259" key="4">
    <source>
        <dbReference type="Pfam" id="PF00496"/>
    </source>
</evidence>
<reference evidence="5 6" key="1">
    <citation type="submission" date="2019-03" db="EMBL/GenBank/DDBJ databases">
        <authorList>
            <person name="Zhang S."/>
        </authorList>
    </citation>
    <scope>NUCLEOTIDE SEQUENCE [LARGE SCALE GENOMIC DNA]</scope>
    <source>
        <strain evidence="5 6">S4J41</strain>
    </source>
</reference>
<evidence type="ECO:0000313" key="5">
    <source>
        <dbReference type="EMBL" id="TDE35099.1"/>
    </source>
</evidence>
<name>A0A4R5EKF8_9RHOB</name>
<evidence type="ECO:0000256" key="3">
    <source>
        <dbReference type="SAM" id="SignalP"/>
    </source>
</evidence>
<comment type="subcellular location">
    <subcellularLocation>
        <location evidence="1">Periplasm</location>
    </subcellularLocation>
</comment>
<dbReference type="InterPro" id="IPR039424">
    <property type="entry name" value="SBP_5"/>
</dbReference>
<comment type="similarity">
    <text evidence="2">Belongs to the bacterial solute-binding protein 5 family.</text>
</comment>
<dbReference type="Gene3D" id="3.40.190.10">
    <property type="entry name" value="Periplasmic binding protein-like II"/>
    <property type="match status" value="1"/>
</dbReference>
<dbReference type="GO" id="GO:0030288">
    <property type="term" value="C:outer membrane-bounded periplasmic space"/>
    <property type="evidence" value="ECO:0007669"/>
    <property type="project" value="UniProtKB-ARBA"/>
</dbReference>
<proteinExistence type="inferred from homology"/>
<dbReference type="SUPFAM" id="SSF53850">
    <property type="entry name" value="Periplasmic binding protein-like II"/>
    <property type="match status" value="1"/>
</dbReference>
<comment type="caution">
    <text evidence="5">The sequence shown here is derived from an EMBL/GenBank/DDBJ whole genome shotgun (WGS) entry which is preliminary data.</text>
</comment>
<dbReference type="GO" id="GO:0015833">
    <property type="term" value="P:peptide transport"/>
    <property type="evidence" value="ECO:0007669"/>
    <property type="project" value="TreeGrafter"/>
</dbReference>
<dbReference type="Gene3D" id="3.90.76.10">
    <property type="entry name" value="Dipeptide-binding Protein, Domain 1"/>
    <property type="match status" value="1"/>
</dbReference>
<dbReference type="OrthoDB" id="9803988at2"/>
<evidence type="ECO:0000256" key="2">
    <source>
        <dbReference type="ARBA" id="ARBA00005695"/>
    </source>
</evidence>
<dbReference type="Gene3D" id="3.10.105.10">
    <property type="entry name" value="Dipeptide-binding Protein, Domain 3"/>
    <property type="match status" value="1"/>
</dbReference>
<gene>
    <name evidence="5" type="ORF">E1B25_18260</name>
</gene>
<dbReference type="InterPro" id="IPR000914">
    <property type="entry name" value="SBP_5_dom"/>
</dbReference>
<protein>
    <submittedName>
        <fullName evidence="5">ABC transporter substrate-binding protein</fullName>
    </submittedName>
</protein>
<dbReference type="RefSeq" id="WP_132831031.1">
    <property type="nucleotide sequence ID" value="NZ_SMFP01000015.1"/>
</dbReference>
<dbReference type="PIRSF" id="PIRSF002741">
    <property type="entry name" value="MppA"/>
    <property type="match status" value="1"/>
</dbReference>
<dbReference type="Pfam" id="PF00496">
    <property type="entry name" value="SBP_bac_5"/>
    <property type="match status" value="1"/>
</dbReference>
<keyword evidence="3" id="KW-0732">Signal</keyword>
<feature type="domain" description="Solute-binding protein family 5" evidence="4">
    <location>
        <begin position="73"/>
        <end position="429"/>
    </location>
</feature>
<organism evidence="5 6">
    <name type="scientific">Antarcticimicrobium sediminis</name>
    <dbReference type="NCBI Taxonomy" id="2546227"/>
    <lineage>
        <taxon>Bacteria</taxon>
        <taxon>Pseudomonadati</taxon>
        <taxon>Pseudomonadota</taxon>
        <taxon>Alphaproteobacteria</taxon>
        <taxon>Rhodobacterales</taxon>
        <taxon>Paracoccaceae</taxon>
        <taxon>Antarcticimicrobium</taxon>
    </lineage>
</organism>
<sequence length="508" mass="56655">MKTTFLKSTALTLALSLAAGGAALADKANDTLKVAYTKELENVDSFFNSSREGVVLQRAVWDGLIYRDPNTNEYKGNLATSWEWIDDKTLELKLREGVTFHNGAPFNADDVVATVNFVAKEENGVKTQRNVNWMDRAEKVDDYTVRIYTKKVFPAAIEFLSGPVSMYPADYYAEVGPSGMGLKPVGTGPYMVSEVVPGQHFVLKKNENYHDSPKGQPTIGTIDIRTIPDVNTQLAELFSGSIDLIWQVPSDQAEKLASMGDRFTVSNESTMRVGYLAMDAAGRSSMDPNPYKDLKVRQAVNHAIDRQALVDNLLKGKSKVVWTACFPSQFGCAQDVAQYAYDPEKAKALLAEAGYPDGFTTDFYAYRNRDYAEAISSYLNAVGIKTDFKMLQYSALRELNMKGEAPLSFQTWGSYSINDASAMVSQFFKHGSLDSTRDDQVLEALNVADSATDPDTRIEYYGKALRRIADMAFWAPMFSYNTNYVMTKEVNYTPTPDEVLRFTDMTWN</sequence>
<accession>A0A4R5EKF8</accession>